<name>A0A4Y2TVP6_ARAVE</name>
<sequence>MIYLDSKTRRDVGSTARCEAADTSNRLKLETMRHLGSSKCEKFLTVQSGGKD</sequence>
<evidence type="ECO:0000313" key="1">
    <source>
        <dbReference type="EMBL" id="GBO03306.1"/>
    </source>
</evidence>
<feature type="non-terminal residue" evidence="1">
    <location>
        <position position="52"/>
    </location>
</feature>
<evidence type="ECO:0000313" key="2">
    <source>
        <dbReference type="Proteomes" id="UP000499080"/>
    </source>
</evidence>
<keyword evidence="2" id="KW-1185">Reference proteome</keyword>
<comment type="caution">
    <text evidence="1">The sequence shown here is derived from an EMBL/GenBank/DDBJ whole genome shotgun (WGS) entry which is preliminary data.</text>
</comment>
<organism evidence="1 2">
    <name type="scientific">Araneus ventricosus</name>
    <name type="common">Orbweaver spider</name>
    <name type="synonym">Epeira ventricosa</name>
    <dbReference type="NCBI Taxonomy" id="182803"/>
    <lineage>
        <taxon>Eukaryota</taxon>
        <taxon>Metazoa</taxon>
        <taxon>Ecdysozoa</taxon>
        <taxon>Arthropoda</taxon>
        <taxon>Chelicerata</taxon>
        <taxon>Arachnida</taxon>
        <taxon>Araneae</taxon>
        <taxon>Araneomorphae</taxon>
        <taxon>Entelegynae</taxon>
        <taxon>Araneoidea</taxon>
        <taxon>Araneidae</taxon>
        <taxon>Araneus</taxon>
    </lineage>
</organism>
<dbReference type="EMBL" id="BGPR01030663">
    <property type="protein sequence ID" value="GBO03306.1"/>
    <property type="molecule type" value="Genomic_DNA"/>
</dbReference>
<dbReference type="AlphaFoldDB" id="A0A4Y2TVP6"/>
<dbReference type="Proteomes" id="UP000499080">
    <property type="component" value="Unassembled WGS sequence"/>
</dbReference>
<accession>A0A4Y2TVP6</accession>
<proteinExistence type="predicted"/>
<reference evidence="1 2" key="1">
    <citation type="journal article" date="2019" name="Sci. Rep.">
        <title>Orb-weaving spider Araneus ventricosus genome elucidates the spidroin gene catalogue.</title>
        <authorList>
            <person name="Kono N."/>
            <person name="Nakamura H."/>
            <person name="Ohtoshi R."/>
            <person name="Moran D.A.P."/>
            <person name="Shinohara A."/>
            <person name="Yoshida Y."/>
            <person name="Fujiwara M."/>
            <person name="Mori M."/>
            <person name="Tomita M."/>
            <person name="Arakawa K."/>
        </authorList>
    </citation>
    <scope>NUCLEOTIDE SEQUENCE [LARGE SCALE GENOMIC DNA]</scope>
</reference>
<gene>
    <name evidence="1" type="ORF">AVEN_55880_1</name>
</gene>
<protein>
    <submittedName>
        <fullName evidence="1">Uncharacterized protein</fullName>
    </submittedName>
</protein>